<reference evidence="1 2" key="1">
    <citation type="submission" date="2024-07" db="EMBL/GenBank/DDBJ databases">
        <title>Uliginosibacterium flavum JJ3220;KACC:17644.</title>
        <authorList>
            <person name="Kim M.K."/>
        </authorList>
    </citation>
    <scope>NUCLEOTIDE SEQUENCE [LARGE SCALE GENOMIC DNA]</scope>
    <source>
        <strain evidence="1 2">KACC:17644</strain>
    </source>
</reference>
<comment type="caution">
    <text evidence="1">The sequence shown here is derived from an EMBL/GenBank/DDBJ whole genome shotgun (WGS) entry which is preliminary data.</text>
</comment>
<sequence length="137" mass="15700">MSLIELDKLIQSASETEPSKRVIRILSHDHVEACRNVFRLSLDRFFDSFARRVAHEYWVQNLSFEAADTAMNALHAYVGARYDVRLPAYAGEVFAAFDQGEFHHKEDDESVDPEEKYTNPEIRSIVLRDEVLGASIP</sequence>
<evidence type="ECO:0000313" key="1">
    <source>
        <dbReference type="EMBL" id="MET7012644.1"/>
    </source>
</evidence>
<name>A0ABV2TFG1_9RHOO</name>
<proteinExistence type="predicted"/>
<protein>
    <submittedName>
        <fullName evidence="1">Uncharacterized protein</fullName>
    </submittedName>
</protein>
<organism evidence="1 2">
    <name type="scientific">Uliginosibacterium flavum</name>
    <dbReference type="NCBI Taxonomy" id="1396831"/>
    <lineage>
        <taxon>Bacteria</taxon>
        <taxon>Pseudomonadati</taxon>
        <taxon>Pseudomonadota</taxon>
        <taxon>Betaproteobacteria</taxon>
        <taxon>Rhodocyclales</taxon>
        <taxon>Zoogloeaceae</taxon>
        <taxon>Uliginosibacterium</taxon>
    </lineage>
</organism>
<gene>
    <name evidence="1" type="ORF">ABXR19_00475</name>
</gene>
<dbReference type="RefSeq" id="WP_354599107.1">
    <property type="nucleotide sequence ID" value="NZ_JBEWZI010000001.1"/>
</dbReference>
<keyword evidence="2" id="KW-1185">Reference proteome</keyword>
<evidence type="ECO:0000313" key="2">
    <source>
        <dbReference type="Proteomes" id="UP001549691"/>
    </source>
</evidence>
<dbReference type="EMBL" id="JBEWZI010000001">
    <property type="protein sequence ID" value="MET7012644.1"/>
    <property type="molecule type" value="Genomic_DNA"/>
</dbReference>
<accession>A0ABV2TFG1</accession>
<dbReference type="Proteomes" id="UP001549691">
    <property type="component" value="Unassembled WGS sequence"/>
</dbReference>